<protein>
    <submittedName>
        <fullName evidence="5">HTH-type transcriptional regulator VirS</fullName>
    </submittedName>
</protein>
<dbReference type="GO" id="GO:0005829">
    <property type="term" value="C:cytosol"/>
    <property type="evidence" value="ECO:0007669"/>
    <property type="project" value="TreeGrafter"/>
</dbReference>
<proteinExistence type="predicted"/>
<dbReference type="GO" id="GO:0000976">
    <property type="term" value="F:transcription cis-regulatory region binding"/>
    <property type="evidence" value="ECO:0007669"/>
    <property type="project" value="TreeGrafter"/>
</dbReference>
<evidence type="ECO:0000259" key="4">
    <source>
        <dbReference type="PROSITE" id="PS01124"/>
    </source>
</evidence>
<dbReference type="PANTHER" id="PTHR47894">
    <property type="entry name" value="HTH-TYPE TRANSCRIPTIONAL REGULATOR GADX"/>
    <property type="match status" value="1"/>
</dbReference>
<organism evidence="5 6">
    <name type="scientific">Palleronia marisminoris</name>
    <dbReference type="NCBI Taxonomy" id="315423"/>
    <lineage>
        <taxon>Bacteria</taxon>
        <taxon>Pseudomonadati</taxon>
        <taxon>Pseudomonadota</taxon>
        <taxon>Alphaproteobacteria</taxon>
        <taxon>Rhodobacterales</taxon>
        <taxon>Roseobacteraceae</taxon>
        <taxon>Palleronia</taxon>
    </lineage>
</organism>
<dbReference type="SMART" id="SM00342">
    <property type="entry name" value="HTH_ARAC"/>
    <property type="match status" value="1"/>
</dbReference>
<keyword evidence="2" id="KW-0238">DNA-binding</keyword>
<dbReference type="Pfam" id="PF12833">
    <property type="entry name" value="HTH_18"/>
    <property type="match status" value="1"/>
</dbReference>
<dbReference type="Pfam" id="PF12625">
    <property type="entry name" value="Arabinose_bd"/>
    <property type="match status" value="1"/>
</dbReference>
<gene>
    <name evidence="5" type="primary">virS</name>
    <name evidence="5" type="ORF">PAM7066_00153</name>
</gene>
<evidence type="ECO:0000313" key="5">
    <source>
        <dbReference type="EMBL" id="SLN12332.1"/>
    </source>
</evidence>
<dbReference type="GO" id="GO:0003700">
    <property type="term" value="F:DNA-binding transcription factor activity"/>
    <property type="evidence" value="ECO:0007669"/>
    <property type="project" value="InterPro"/>
</dbReference>
<evidence type="ECO:0000256" key="1">
    <source>
        <dbReference type="ARBA" id="ARBA00023015"/>
    </source>
</evidence>
<evidence type="ECO:0000256" key="3">
    <source>
        <dbReference type="ARBA" id="ARBA00023163"/>
    </source>
</evidence>
<dbReference type="AlphaFoldDB" id="A0A1Y5RA54"/>
<feature type="domain" description="HTH araC/xylS-type" evidence="4">
    <location>
        <begin position="211"/>
        <end position="309"/>
    </location>
</feature>
<dbReference type="STRING" id="315423.SAMN04488020_101151"/>
<sequence length="310" mass="33396">MAPARSDWIIDGPMQALGAKRHEDGRVPLAPFVVALEAEHLRNPAGFAWQLGRDFDLPRLGALGRAIAGAARLGDAMSLLAQGFPLIQSGAETVFEVDADRAVFSYRLHDGRIWPRAGDAELTLGLVAGILARFGVEPTDGVTFRVERPDDAQLTGLMEVISCPIAAAAPANAVTLLPRLLDRRADPDILLPNAAQPGLATLADRAMPLPLRLRSLVYRDLPRGGLSQAGAARALGMSERTMRRRLDLDGTGFRETVDDCRHAMAVSLMRQPGRTLAEIGLELGYADQAAFTRAARRWFGEAPASARARL</sequence>
<keyword evidence="1" id="KW-0805">Transcription regulation</keyword>
<accession>A0A1Y5RA54</accession>
<dbReference type="PANTHER" id="PTHR47894:SF4">
    <property type="entry name" value="HTH-TYPE TRANSCRIPTIONAL REGULATOR GADX"/>
    <property type="match status" value="1"/>
</dbReference>
<reference evidence="5 6" key="1">
    <citation type="submission" date="2017-03" db="EMBL/GenBank/DDBJ databases">
        <authorList>
            <person name="Afonso C.L."/>
            <person name="Miller P.J."/>
            <person name="Scott M.A."/>
            <person name="Spackman E."/>
            <person name="Goraichik I."/>
            <person name="Dimitrov K.M."/>
            <person name="Suarez D.L."/>
            <person name="Swayne D.E."/>
        </authorList>
    </citation>
    <scope>NUCLEOTIDE SEQUENCE [LARGE SCALE GENOMIC DNA]</scope>
    <source>
        <strain evidence="5 6">CECT 7066</strain>
    </source>
</reference>
<dbReference type="SUPFAM" id="SSF46689">
    <property type="entry name" value="Homeodomain-like"/>
    <property type="match status" value="1"/>
</dbReference>
<dbReference type="Proteomes" id="UP000193870">
    <property type="component" value="Unassembled WGS sequence"/>
</dbReference>
<evidence type="ECO:0000256" key="2">
    <source>
        <dbReference type="ARBA" id="ARBA00023125"/>
    </source>
</evidence>
<keyword evidence="6" id="KW-1185">Reference proteome</keyword>
<keyword evidence="3" id="KW-0804">Transcription</keyword>
<dbReference type="InterPro" id="IPR009057">
    <property type="entry name" value="Homeodomain-like_sf"/>
</dbReference>
<dbReference type="PROSITE" id="PS01124">
    <property type="entry name" value="HTH_ARAC_FAMILY_2"/>
    <property type="match status" value="1"/>
</dbReference>
<dbReference type="EMBL" id="FWFV01000001">
    <property type="protein sequence ID" value="SLN12332.1"/>
    <property type="molecule type" value="Genomic_DNA"/>
</dbReference>
<dbReference type="InterPro" id="IPR018060">
    <property type="entry name" value="HTH_AraC"/>
</dbReference>
<dbReference type="Gene3D" id="1.10.10.60">
    <property type="entry name" value="Homeodomain-like"/>
    <property type="match status" value="1"/>
</dbReference>
<name>A0A1Y5RA54_9RHOB</name>
<dbReference type="InterPro" id="IPR032687">
    <property type="entry name" value="AraC-type_N"/>
</dbReference>
<evidence type="ECO:0000313" key="6">
    <source>
        <dbReference type="Proteomes" id="UP000193870"/>
    </source>
</evidence>